<dbReference type="SUPFAM" id="SSF56112">
    <property type="entry name" value="Protein kinase-like (PK-like)"/>
    <property type="match status" value="1"/>
</dbReference>
<sequence>MLHIDYILSGKDFKSDNFLIAFKDPATLENYIRDQETNPPPYKMSAGRPIFESRPDFGPLKKGVGQVKISDFSTAVFGNGPVPHSHDIQPQQFCAPEVLLKATWSYSADIWNLGLVLWELLAETTVFNGRTRGSDEYSQAVHLAQMIRLLGPPPLQFLKKTDRSICSVIFRRRNLQIPRLDPLRGVQLA</sequence>
<dbReference type="GO" id="GO:0005634">
    <property type="term" value="C:nucleus"/>
    <property type="evidence" value="ECO:0007669"/>
    <property type="project" value="TreeGrafter"/>
</dbReference>
<dbReference type="Pfam" id="PF00069">
    <property type="entry name" value="Pkinase"/>
    <property type="match status" value="1"/>
</dbReference>
<keyword evidence="3" id="KW-0547">Nucleotide-binding</keyword>
<evidence type="ECO:0000313" key="7">
    <source>
        <dbReference type="EMBL" id="ODM19514.1"/>
    </source>
</evidence>
<keyword evidence="1" id="KW-0723">Serine/threonine-protein kinase</keyword>
<dbReference type="PANTHER" id="PTHR45646:SF11">
    <property type="entry name" value="SERINE_THREONINE-PROTEIN KINASE DOA"/>
    <property type="match status" value="1"/>
</dbReference>
<keyword evidence="2" id="KW-0808">Transferase</keyword>
<comment type="caution">
    <text evidence="7">The sequence shown here is derived from an EMBL/GenBank/DDBJ whole genome shotgun (WGS) entry which is preliminary data.</text>
</comment>
<dbReference type="Proteomes" id="UP000094569">
    <property type="component" value="Unassembled WGS sequence"/>
</dbReference>
<dbReference type="GO" id="GO:0043484">
    <property type="term" value="P:regulation of RNA splicing"/>
    <property type="evidence" value="ECO:0007669"/>
    <property type="project" value="TreeGrafter"/>
</dbReference>
<evidence type="ECO:0000259" key="6">
    <source>
        <dbReference type="PROSITE" id="PS50011"/>
    </source>
</evidence>
<dbReference type="PANTHER" id="PTHR45646">
    <property type="entry name" value="SERINE/THREONINE-PROTEIN KINASE DOA-RELATED"/>
    <property type="match status" value="1"/>
</dbReference>
<accession>A0A1E3BEY1</accession>
<dbReference type="GO" id="GO:0004674">
    <property type="term" value="F:protein serine/threonine kinase activity"/>
    <property type="evidence" value="ECO:0007669"/>
    <property type="project" value="UniProtKB-KW"/>
</dbReference>
<dbReference type="VEuPathDB" id="FungiDB:SI65_04498"/>
<protein>
    <recommendedName>
        <fullName evidence="6">Protein kinase domain-containing protein</fullName>
    </recommendedName>
</protein>
<evidence type="ECO:0000256" key="2">
    <source>
        <dbReference type="ARBA" id="ARBA00022679"/>
    </source>
</evidence>
<organism evidence="7 8">
    <name type="scientific">Aspergillus cristatus</name>
    <name type="common">Chinese Fuzhuan brick tea-fermentation fungus</name>
    <name type="synonym">Eurotium cristatum</name>
    <dbReference type="NCBI Taxonomy" id="573508"/>
    <lineage>
        <taxon>Eukaryota</taxon>
        <taxon>Fungi</taxon>
        <taxon>Dikarya</taxon>
        <taxon>Ascomycota</taxon>
        <taxon>Pezizomycotina</taxon>
        <taxon>Eurotiomycetes</taxon>
        <taxon>Eurotiomycetidae</taxon>
        <taxon>Eurotiales</taxon>
        <taxon>Aspergillaceae</taxon>
        <taxon>Aspergillus</taxon>
        <taxon>Aspergillus subgen. Aspergillus</taxon>
    </lineage>
</organism>
<keyword evidence="8" id="KW-1185">Reference proteome</keyword>
<dbReference type="OrthoDB" id="5979581at2759"/>
<dbReference type="InterPro" id="IPR051175">
    <property type="entry name" value="CLK_kinases"/>
</dbReference>
<dbReference type="InterPro" id="IPR011009">
    <property type="entry name" value="Kinase-like_dom_sf"/>
</dbReference>
<name>A0A1E3BEY1_ASPCR</name>
<dbReference type="InterPro" id="IPR000719">
    <property type="entry name" value="Prot_kinase_dom"/>
</dbReference>
<dbReference type="AlphaFoldDB" id="A0A1E3BEY1"/>
<dbReference type="Gene3D" id="1.10.510.10">
    <property type="entry name" value="Transferase(Phosphotransferase) domain 1"/>
    <property type="match status" value="1"/>
</dbReference>
<reference evidence="7 8" key="1">
    <citation type="journal article" date="2016" name="BMC Genomics">
        <title>Comparative genomic and transcriptomic analyses of the Fuzhuan brick tea-fermentation fungus Aspergillus cristatus.</title>
        <authorList>
            <person name="Ge Y."/>
            <person name="Wang Y."/>
            <person name="Liu Y."/>
            <person name="Tan Y."/>
            <person name="Ren X."/>
            <person name="Zhang X."/>
            <person name="Hyde K.D."/>
            <person name="Liu Y."/>
            <person name="Liu Z."/>
        </authorList>
    </citation>
    <scope>NUCLEOTIDE SEQUENCE [LARGE SCALE GENOMIC DNA]</scope>
    <source>
        <strain evidence="7 8">GZAAS20.1005</strain>
    </source>
</reference>
<dbReference type="STRING" id="573508.A0A1E3BEY1"/>
<evidence type="ECO:0000256" key="4">
    <source>
        <dbReference type="ARBA" id="ARBA00022777"/>
    </source>
</evidence>
<evidence type="ECO:0000256" key="3">
    <source>
        <dbReference type="ARBA" id="ARBA00022741"/>
    </source>
</evidence>
<evidence type="ECO:0000313" key="8">
    <source>
        <dbReference type="Proteomes" id="UP000094569"/>
    </source>
</evidence>
<keyword evidence="5" id="KW-0067">ATP-binding</keyword>
<dbReference type="GO" id="GO:0005524">
    <property type="term" value="F:ATP binding"/>
    <property type="evidence" value="ECO:0007669"/>
    <property type="project" value="UniProtKB-KW"/>
</dbReference>
<evidence type="ECO:0000256" key="5">
    <source>
        <dbReference type="ARBA" id="ARBA00022840"/>
    </source>
</evidence>
<feature type="domain" description="Protein kinase" evidence="6">
    <location>
        <begin position="1"/>
        <end position="189"/>
    </location>
</feature>
<proteinExistence type="predicted"/>
<dbReference type="PROSITE" id="PS50011">
    <property type="entry name" value="PROTEIN_KINASE_DOM"/>
    <property type="match status" value="1"/>
</dbReference>
<dbReference type="EMBL" id="JXNT01000004">
    <property type="protein sequence ID" value="ODM19514.1"/>
    <property type="molecule type" value="Genomic_DNA"/>
</dbReference>
<evidence type="ECO:0000256" key="1">
    <source>
        <dbReference type="ARBA" id="ARBA00022527"/>
    </source>
</evidence>
<keyword evidence="4" id="KW-0418">Kinase</keyword>
<gene>
    <name evidence="7" type="ORF">SI65_04498</name>
</gene>